<reference evidence="2" key="1">
    <citation type="submission" date="2018-01" db="EMBL/GenBank/DDBJ databases">
        <title>An insight into the sialome of Amazonian anophelines.</title>
        <authorList>
            <person name="Ribeiro J.M."/>
            <person name="Scarpassa V."/>
            <person name="Calvo E."/>
        </authorList>
    </citation>
    <scope>NUCLEOTIDE SEQUENCE</scope>
    <source>
        <tissue evidence="2">Salivary glands</tissue>
    </source>
</reference>
<organism evidence="2">
    <name type="scientific">Anopheles marajoara</name>
    <dbReference type="NCBI Taxonomy" id="58244"/>
    <lineage>
        <taxon>Eukaryota</taxon>
        <taxon>Metazoa</taxon>
        <taxon>Ecdysozoa</taxon>
        <taxon>Arthropoda</taxon>
        <taxon>Hexapoda</taxon>
        <taxon>Insecta</taxon>
        <taxon>Pterygota</taxon>
        <taxon>Neoptera</taxon>
        <taxon>Endopterygota</taxon>
        <taxon>Diptera</taxon>
        <taxon>Nematocera</taxon>
        <taxon>Culicoidea</taxon>
        <taxon>Culicidae</taxon>
        <taxon>Anophelinae</taxon>
        <taxon>Anopheles</taxon>
    </lineage>
</organism>
<sequence length="70" mass="7912">MAKVVLQISLFSFHFHFTAGARDCRLDRLHGSETDGNPWNPFGIHAYSTQHPSVEMRGVVDAVHVPFVNY</sequence>
<feature type="signal peptide" evidence="1">
    <location>
        <begin position="1"/>
        <end position="20"/>
    </location>
</feature>
<proteinExistence type="predicted"/>
<accession>A0A2M4CE55</accession>
<feature type="chain" id="PRO_5014934696" evidence="1">
    <location>
        <begin position="21"/>
        <end position="70"/>
    </location>
</feature>
<keyword evidence="1" id="KW-0732">Signal</keyword>
<evidence type="ECO:0000256" key="1">
    <source>
        <dbReference type="SAM" id="SignalP"/>
    </source>
</evidence>
<evidence type="ECO:0000313" key="2">
    <source>
        <dbReference type="EMBL" id="MBW63612.1"/>
    </source>
</evidence>
<dbReference type="AlphaFoldDB" id="A0A2M4CE55"/>
<dbReference type="EMBL" id="GGFJ01014471">
    <property type="protein sequence ID" value="MBW63612.1"/>
    <property type="molecule type" value="Transcribed_RNA"/>
</dbReference>
<name>A0A2M4CE55_9DIPT</name>
<protein>
    <submittedName>
        <fullName evidence="2">Putative secreted protein</fullName>
    </submittedName>
</protein>